<comment type="caution">
    <text evidence="1">The sequence shown here is derived from an EMBL/GenBank/DDBJ whole genome shotgun (WGS) entry which is preliminary data.</text>
</comment>
<name>A0A5N5QBG4_9AGAM</name>
<keyword evidence="2" id="KW-1185">Reference proteome</keyword>
<dbReference type="AlphaFoldDB" id="A0A5N5QBG4"/>
<sequence>MSTPPTARNSNDAFRPRTELAGVVVPVAFDKNVSDVLFRGSARAGGPDELRVESAVSARIAMEGVKLQALGGGLESEGTGVGVPKLLP</sequence>
<dbReference type="EMBL" id="SSOP01000380">
    <property type="protein sequence ID" value="KAB5588737.1"/>
    <property type="molecule type" value="Genomic_DNA"/>
</dbReference>
<gene>
    <name evidence="1" type="ORF">CTheo_7824</name>
</gene>
<evidence type="ECO:0000313" key="1">
    <source>
        <dbReference type="EMBL" id="KAB5588737.1"/>
    </source>
</evidence>
<protein>
    <submittedName>
        <fullName evidence="1">Uncharacterized protein</fullName>
    </submittedName>
</protein>
<proteinExistence type="predicted"/>
<organism evidence="1 2">
    <name type="scientific">Ceratobasidium theobromae</name>
    <dbReference type="NCBI Taxonomy" id="1582974"/>
    <lineage>
        <taxon>Eukaryota</taxon>
        <taxon>Fungi</taxon>
        <taxon>Dikarya</taxon>
        <taxon>Basidiomycota</taxon>
        <taxon>Agaricomycotina</taxon>
        <taxon>Agaricomycetes</taxon>
        <taxon>Cantharellales</taxon>
        <taxon>Ceratobasidiaceae</taxon>
        <taxon>Ceratobasidium</taxon>
    </lineage>
</organism>
<reference evidence="1 2" key="1">
    <citation type="journal article" date="2019" name="Fungal Biol. Biotechnol.">
        <title>Draft genome sequence of fastidious pathogen Ceratobasidium theobromae, which causes vascular-streak dieback in Theobroma cacao.</title>
        <authorList>
            <person name="Ali S.S."/>
            <person name="Asman A."/>
            <person name="Shao J."/>
            <person name="Firmansyah A.P."/>
            <person name="Susilo A.W."/>
            <person name="Rosmana A."/>
            <person name="McMahon P."/>
            <person name="Junaid M."/>
            <person name="Guest D."/>
            <person name="Kheng T.Y."/>
            <person name="Meinhardt L.W."/>
            <person name="Bailey B.A."/>
        </authorList>
    </citation>
    <scope>NUCLEOTIDE SEQUENCE [LARGE SCALE GENOMIC DNA]</scope>
    <source>
        <strain evidence="1 2">CT2</strain>
    </source>
</reference>
<dbReference type="Proteomes" id="UP000383932">
    <property type="component" value="Unassembled WGS sequence"/>
</dbReference>
<evidence type="ECO:0000313" key="2">
    <source>
        <dbReference type="Proteomes" id="UP000383932"/>
    </source>
</evidence>
<accession>A0A5N5QBG4</accession>